<dbReference type="EMBL" id="CAAALY010002208">
    <property type="protein sequence ID" value="VEL07657.1"/>
    <property type="molecule type" value="Genomic_DNA"/>
</dbReference>
<feature type="transmembrane region" description="Helical" evidence="2">
    <location>
        <begin position="107"/>
        <end position="127"/>
    </location>
</feature>
<proteinExistence type="predicted"/>
<comment type="caution">
    <text evidence="3">The sequence shown here is derived from an EMBL/GenBank/DDBJ whole genome shotgun (WGS) entry which is preliminary data.</text>
</comment>
<reference evidence="3" key="1">
    <citation type="submission" date="2018-11" db="EMBL/GenBank/DDBJ databases">
        <authorList>
            <consortium name="Pathogen Informatics"/>
        </authorList>
    </citation>
    <scope>NUCLEOTIDE SEQUENCE</scope>
</reference>
<keyword evidence="2" id="KW-0472">Membrane</keyword>
<name>A0A448WBG4_9PLAT</name>
<dbReference type="AlphaFoldDB" id="A0A448WBG4"/>
<keyword evidence="4" id="KW-1185">Reference proteome</keyword>
<feature type="region of interest" description="Disordered" evidence="1">
    <location>
        <begin position="69"/>
        <end position="95"/>
    </location>
</feature>
<gene>
    <name evidence="3" type="ORF">PXEA_LOCUS1097</name>
</gene>
<organism evidence="3 4">
    <name type="scientific">Protopolystoma xenopodis</name>
    <dbReference type="NCBI Taxonomy" id="117903"/>
    <lineage>
        <taxon>Eukaryota</taxon>
        <taxon>Metazoa</taxon>
        <taxon>Spiralia</taxon>
        <taxon>Lophotrochozoa</taxon>
        <taxon>Platyhelminthes</taxon>
        <taxon>Monogenea</taxon>
        <taxon>Polyopisthocotylea</taxon>
        <taxon>Polystomatidea</taxon>
        <taxon>Polystomatidae</taxon>
        <taxon>Protopolystoma</taxon>
    </lineage>
</organism>
<evidence type="ECO:0000256" key="1">
    <source>
        <dbReference type="SAM" id="MobiDB-lite"/>
    </source>
</evidence>
<protein>
    <submittedName>
        <fullName evidence="3">Uncharacterized protein</fullName>
    </submittedName>
</protein>
<evidence type="ECO:0000256" key="2">
    <source>
        <dbReference type="SAM" id="Phobius"/>
    </source>
</evidence>
<evidence type="ECO:0000313" key="4">
    <source>
        <dbReference type="Proteomes" id="UP000784294"/>
    </source>
</evidence>
<sequence length="164" mass="18084">MRILDLALSLWIDFNSLLLDSTSSKHCQKNSIAPSGHLSDPPLLINEISSQMHADYLDPNQAVRHRVQLTSTPDDTSTESKKSTPPTGAENDLNSTRANVDPLQASFSLFSSFLLSILIAFALYGLIPDLALWLNKFNPTILEPASSYGRAQTSVLKKHIHLQD</sequence>
<evidence type="ECO:0000313" key="3">
    <source>
        <dbReference type="EMBL" id="VEL07657.1"/>
    </source>
</evidence>
<accession>A0A448WBG4</accession>
<keyword evidence="2" id="KW-0812">Transmembrane</keyword>
<keyword evidence="2" id="KW-1133">Transmembrane helix</keyword>
<dbReference type="Proteomes" id="UP000784294">
    <property type="component" value="Unassembled WGS sequence"/>
</dbReference>